<evidence type="ECO:0000256" key="4">
    <source>
        <dbReference type="ARBA" id="ARBA00022729"/>
    </source>
</evidence>
<feature type="chain" id="PRO_5044711318" evidence="5">
    <location>
        <begin position="23"/>
        <end position="87"/>
    </location>
</feature>
<evidence type="ECO:0000313" key="7">
    <source>
        <dbReference type="EMBL" id="KAK7340753.1"/>
    </source>
</evidence>
<dbReference type="InterPro" id="IPR010682">
    <property type="entry name" value="SCRL"/>
</dbReference>
<accession>A0AAN9QM46</accession>
<evidence type="ECO:0000313" key="6">
    <source>
        <dbReference type="EMBL" id="KAK7340744.1"/>
    </source>
</evidence>
<dbReference type="PANTHER" id="PTHR34450">
    <property type="entry name" value="DEFENSIN-LIKE PROTEIN 245-RELATED"/>
    <property type="match status" value="1"/>
</dbReference>
<organism evidence="6 8">
    <name type="scientific">Canavalia gladiata</name>
    <name type="common">Sword bean</name>
    <name type="synonym">Dolichos gladiatus</name>
    <dbReference type="NCBI Taxonomy" id="3824"/>
    <lineage>
        <taxon>Eukaryota</taxon>
        <taxon>Viridiplantae</taxon>
        <taxon>Streptophyta</taxon>
        <taxon>Embryophyta</taxon>
        <taxon>Tracheophyta</taxon>
        <taxon>Spermatophyta</taxon>
        <taxon>Magnoliopsida</taxon>
        <taxon>eudicotyledons</taxon>
        <taxon>Gunneridae</taxon>
        <taxon>Pentapetalae</taxon>
        <taxon>rosids</taxon>
        <taxon>fabids</taxon>
        <taxon>Fabales</taxon>
        <taxon>Fabaceae</taxon>
        <taxon>Papilionoideae</taxon>
        <taxon>50 kb inversion clade</taxon>
        <taxon>NPAAA clade</taxon>
        <taxon>indigoferoid/millettioid clade</taxon>
        <taxon>Phaseoleae</taxon>
        <taxon>Canavalia</taxon>
    </lineage>
</organism>
<dbReference type="GO" id="GO:0005576">
    <property type="term" value="C:extracellular region"/>
    <property type="evidence" value="ECO:0007669"/>
    <property type="project" value="UniProtKB-SubCell"/>
</dbReference>
<keyword evidence="4 5" id="KW-0732">Signal</keyword>
<comment type="subcellular location">
    <subcellularLocation>
        <location evidence="1">Secreted</location>
    </subcellularLocation>
</comment>
<protein>
    <submittedName>
        <fullName evidence="6">Uncharacterized protein</fullName>
    </submittedName>
</protein>
<dbReference type="PANTHER" id="PTHR34450:SF9">
    <property type="entry name" value="DEFENSIN-LIKE PROTEIN 242-RELATED"/>
    <property type="match status" value="1"/>
</dbReference>
<comment type="caution">
    <text evidence="6">The sequence shown here is derived from an EMBL/GenBank/DDBJ whole genome shotgun (WGS) entry which is preliminary data.</text>
</comment>
<proteinExistence type="inferred from homology"/>
<dbReference type="EMBL" id="JAYMYQ010000004">
    <property type="protein sequence ID" value="KAK7340753.1"/>
    <property type="molecule type" value="Genomic_DNA"/>
</dbReference>
<keyword evidence="8" id="KW-1185">Reference proteome</keyword>
<dbReference type="EMBL" id="JAYMYQ010000004">
    <property type="protein sequence ID" value="KAK7340744.1"/>
    <property type="molecule type" value="Genomic_DNA"/>
</dbReference>
<name>A0AAN9QM46_CANGL</name>
<evidence type="ECO:0000256" key="2">
    <source>
        <dbReference type="ARBA" id="ARBA00006722"/>
    </source>
</evidence>
<dbReference type="Proteomes" id="UP001367508">
    <property type="component" value="Unassembled WGS sequence"/>
</dbReference>
<sequence>MKLRSIFLITCALFALFGDTYGRVQYCSRELTLPGLCPTGFSSKTCFEEFIEEYGKNSTPHNVTCTDVRLRRPLARKCSGLIICPHT</sequence>
<keyword evidence="3" id="KW-0964">Secreted</keyword>
<dbReference type="GO" id="GO:0007165">
    <property type="term" value="P:signal transduction"/>
    <property type="evidence" value="ECO:0007669"/>
    <property type="project" value="InterPro"/>
</dbReference>
<gene>
    <name evidence="6" type="ORF">VNO77_21455</name>
    <name evidence="7" type="ORF">VNO77_21465</name>
</gene>
<evidence type="ECO:0000313" key="8">
    <source>
        <dbReference type="Proteomes" id="UP001367508"/>
    </source>
</evidence>
<feature type="signal peptide" evidence="5">
    <location>
        <begin position="1"/>
        <end position="22"/>
    </location>
</feature>
<evidence type="ECO:0000256" key="1">
    <source>
        <dbReference type="ARBA" id="ARBA00004613"/>
    </source>
</evidence>
<evidence type="ECO:0000256" key="5">
    <source>
        <dbReference type="SAM" id="SignalP"/>
    </source>
</evidence>
<dbReference type="AlphaFoldDB" id="A0AAN9QM46"/>
<reference evidence="6 8" key="1">
    <citation type="submission" date="2024-01" db="EMBL/GenBank/DDBJ databases">
        <title>The genomes of 5 underutilized Papilionoideae crops provide insights into root nodulation and disease resistanc.</title>
        <authorList>
            <person name="Jiang F."/>
        </authorList>
    </citation>
    <scope>NUCLEOTIDE SEQUENCE [LARGE SCALE GENOMIC DNA]</scope>
    <source>
        <strain evidence="6">LVBAO_FW01</strain>
        <tissue evidence="6">Leaves</tissue>
    </source>
</reference>
<evidence type="ECO:0000256" key="3">
    <source>
        <dbReference type="ARBA" id="ARBA00022525"/>
    </source>
</evidence>
<comment type="similarity">
    <text evidence="2">Belongs to the DEFL family.</text>
</comment>